<dbReference type="OrthoDB" id="3436119at2"/>
<proteinExistence type="predicted"/>
<name>A0A4P6Q7X6_9ACTN</name>
<dbReference type="Proteomes" id="UP000292235">
    <property type="component" value="Chromosome"/>
</dbReference>
<accession>A0A4P6Q7X6</accession>
<dbReference type="SUPFAM" id="SSF54427">
    <property type="entry name" value="NTF2-like"/>
    <property type="match status" value="1"/>
</dbReference>
<dbReference type="InterPro" id="IPR032710">
    <property type="entry name" value="NTF2-like_dom_sf"/>
</dbReference>
<evidence type="ECO:0000313" key="2">
    <source>
        <dbReference type="EMBL" id="QBI56510.1"/>
    </source>
</evidence>
<evidence type="ECO:0000259" key="1">
    <source>
        <dbReference type="Pfam" id="PF12680"/>
    </source>
</evidence>
<gene>
    <name evidence="2" type="ORF">EKD16_23820</name>
</gene>
<dbReference type="InterPro" id="IPR037401">
    <property type="entry name" value="SnoaL-like"/>
</dbReference>
<protein>
    <submittedName>
        <fullName evidence="2">SnoaL-like domain protein</fullName>
    </submittedName>
</protein>
<evidence type="ECO:0000313" key="3">
    <source>
        <dbReference type="Proteomes" id="UP000292235"/>
    </source>
</evidence>
<dbReference type="KEGG" id="strr:EKD16_23820"/>
<dbReference type="RefSeq" id="WP_131101421.1">
    <property type="nucleotide sequence ID" value="NZ_CP036455.1"/>
</dbReference>
<organism evidence="2 3">
    <name type="scientific">Streptomonospora litoralis</name>
    <dbReference type="NCBI Taxonomy" id="2498135"/>
    <lineage>
        <taxon>Bacteria</taxon>
        <taxon>Bacillati</taxon>
        <taxon>Actinomycetota</taxon>
        <taxon>Actinomycetes</taxon>
        <taxon>Streptosporangiales</taxon>
        <taxon>Nocardiopsidaceae</taxon>
        <taxon>Streptomonospora</taxon>
    </lineage>
</organism>
<dbReference type="Gene3D" id="3.10.450.50">
    <property type="match status" value="1"/>
</dbReference>
<dbReference type="EMBL" id="CP036455">
    <property type="protein sequence ID" value="QBI56510.1"/>
    <property type="molecule type" value="Genomic_DNA"/>
</dbReference>
<feature type="domain" description="SnoaL-like" evidence="1">
    <location>
        <begin position="26"/>
        <end position="135"/>
    </location>
</feature>
<reference evidence="2 3" key="1">
    <citation type="submission" date="2019-02" db="EMBL/GenBank/DDBJ databases">
        <authorList>
            <person name="Khodamoradi S."/>
            <person name="Hahnke R.L."/>
            <person name="Kaempfer P."/>
            <person name="Schumann P."/>
            <person name="Rohde M."/>
            <person name="Steinert M."/>
            <person name="Luzhetskyy A."/>
            <person name="Wink J."/>
            <person name="Ruckert C."/>
        </authorList>
    </citation>
    <scope>NUCLEOTIDE SEQUENCE [LARGE SCALE GENOMIC DNA]</scope>
    <source>
        <strain evidence="2 3">M2</strain>
    </source>
</reference>
<dbReference type="Pfam" id="PF12680">
    <property type="entry name" value="SnoaL_2"/>
    <property type="match status" value="1"/>
</dbReference>
<keyword evidence="3" id="KW-1185">Reference proteome</keyword>
<dbReference type="AlphaFoldDB" id="A0A4P6Q7X6"/>
<sequence>MTDSSAHPVADGSALGGAHAAEARTRAFLAALERKDVAELERSLHPQATLTIALSLTGAPEAAGHFAGKAEVLGYLRGITEGMDRIAFTDVRVSATAAGDTTFVQTTGAFTTADGRPYNNVYVMRLDWREGLLAHVDEYGNPVTYTSVFGEPAA</sequence>